<dbReference type="SUPFAM" id="SSF55347">
    <property type="entry name" value="Glyceraldehyde-3-phosphate dehydrogenase-like, C-terminal domain"/>
    <property type="match status" value="1"/>
</dbReference>
<dbReference type="InterPro" id="IPR055170">
    <property type="entry name" value="GFO_IDH_MocA-like_dom"/>
</dbReference>
<dbReference type="Gene3D" id="3.30.360.10">
    <property type="entry name" value="Dihydrodipicolinate Reductase, domain 2"/>
    <property type="match status" value="1"/>
</dbReference>
<dbReference type="RefSeq" id="WP_199264253.1">
    <property type="nucleotide sequence ID" value="NZ_CP054140.1"/>
</dbReference>
<dbReference type="InterPro" id="IPR036291">
    <property type="entry name" value="NAD(P)-bd_dom_sf"/>
</dbReference>
<dbReference type="PANTHER" id="PTHR43377">
    <property type="entry name" value="BILIVERDIN REDUCTASE A"/>
    <property type="match status" value="1"/>
</dbReference>
<organism evidence="3 4">
    <name type="scientific">Desulfobulbus oligotrophicus</name>
    <dbReference type="NCBI Taxonomy" id="1909699"/>
    <lineage>
        <taxon>Bacteria</taxon>
        <taxon>Pseudomonadati</taxon>
        <taxon>Thermodesulfobacteriota</taxon>
        <taxon>Desulfobulbia</taxon>
        <taxon>Desulfobulbales</taxon>
        <taxon>Desulfobulbaceae</taxon>
        <taxon>Desulfobulbus</taxon>
    </lineage>
</organism>
<dbReference type="InterPro" id="IPR051450">
    <property type="entry name" value="Gfo/Idh/MocA_Oxidoreductases"/>
</dbReference>
<accession>A0A7T5VCR6</accession>
<evidence type="ECO:0000259" key="2">
    <source>
        <dbReference type="Pfam" id="PF22725"/>
    </source>
</evidence>
<gene>
    <name evidence="3" type="ORF">HP555_05905</name>
</gene>
<evidence type="ECO:0000259" key="1">
    <source>
        <dbReference type="Pfam" id="PF01408"/>
    </source>
</evidence>
<dbReference type="Pfam" id="PF01408">
    <property type="entry name" value="GFO_IDH_MocA"/>
    <property type="match status" value="1"/>
</dbReference>
<dbReference type="PANTHER" id="PTHR43377:SF1">
    <property type="entry name" value="BILIVERDIN REDUCTASE A"/>
    <property type="match status" value="1"/>
</dbReference>
<dbReference type="Pfam" id="PF22725">
    <property type="entry name" value="GFO_IDH_MocA_C3"/>
    <property type="match status" value="1"/>
</dbReference>
<sequence>MTAQKACWQVGIIGTGKHGSRYARHILTDIDDLELVAISRRSETGKEQASQWGCRWHKKWQDLVDDPEVDCIIATLPPAINETVAKACAMAAKPLLLEKPMAVSSAQALSIHTCFTRQGVGLTIGQTLRYNRVIQTLRNELPSIGTLHSFTADQRLEPATLPWLDDPAQAGAGVTFHSAVHVFDALRLITGLEVVRVMARIRCVQSRRLEDHLAALVEMENGVVGTVDCSKIGPARSGRFEFVGDKGSVSGDQVHNIVEQTHDHKRQEIAIDDPVNTIVPLLKDWSAFLNGQRLNPIPGEEGVKAVQICEACLRSAEKGGWQEV</sequence>
<dbReference type="EMBL" id="CP054140">
    <property type="protein sequence ID" value="QQG65432.1"/>
    <property type="molecule type" value="Genomic_DNA"/>
</dbReference>
<dbReference type="KEGG" id="dog:HP555_05905"/>
<dbReference type="InterPro" id="IPR000683">
    <property type="entry name" value="Gfo/Idh/MocA-like_OxRdtase_N"/>
</dbReference>
<feature type="domain" description="Gfo/Idh/MocA-like oxidoreductase N-terminal" evidence="1">
    <location>
        <begin position="9"/>
        <end position="125"/>
    </location>
</feature>
<proteinExistence type="predicted"/>
<feature type="domain" description="GFO/IDH/MocA-like oxidoreductase" evidence="2">
    <location>
        <begin position="144"/>
        <end position="249"/>
    </location>
</feature>
<keyword evidence="4" id="KW-1185">Reference proteome</keyword>
<dbReference type="Gene3D" id="3.40.50.720">
    <property type="entry name" value="NAD(P)-binding Rossmann-like Domain"/>
    <property type="match status" value="1"/>
</dbReference>
<reference evidence="3 4" key="1">
    <citation type="submission" date="2020-05" db="EMBL/GenBank/DDBJ databases">
        <title>Complete genome of Desulfobulbus oligotrophicus.</title>
        <authorList>
            <person name="Podar M."/>
        </authorList>
    </citation>
    <scope>NUCLEOTIDE SEQUENCE [LARGE SCALE GENOMIC DNA]</scope>
    <source>
        <strain evidence="3 4">Prop6</strain>
    </source>
</reference>
<dbReference type="SUPFAM" id="SSF51735">
    <property type="entry name" value="NAD(P)-binding Rossmann-fold domains"/>
    <property type="match status" value="1"/>
</dbReference>
<protein>
    <submittedName>
        <fullName evidence="3">Gfo/Idh/MocA family oxidoreductase</fullName>
    </submittedName>
</protein>
<evidence type="ECO:0000313" key="4">
    <source>
        <dbReference type="Proteomes" id="UP000596092"/>
    </source>
</evidence>
<dbReference type="AlphaFoldDB" id="A0A7T5VCR6"/>
<evidence type="ECO:0000313" key="3">
    <source>
        <dbReference type="EMBL" id="QQG65432.1"/>
    </source>
</evidence>
<dbReference type="GO" id="GO:0000166">
    <property type="term" value="F:nucleotide binding"/>
    <property type="evidence" value="ECO:0007669"/>
    <property type="project" value="InterPro"/>
</dbReference>
<name>A0A7T5VCR6_9BACT</name>
<dbReference type="Proteomes" id="UP000596092">
    <property type="component" value="Chromosome"/>
</dbReference>